<feature type="chain" id="PRO_5005325218" description="Secreted protein" evidence="1">
    <location>
        <begin position="21"/>
        <end position="149"/>
    </location>
</feature>
<dbReference type="Proteomes" id="UP000009097">
    <property type="component" value="Unassembled WGS sequence"/>
</dbReference>
<reference evidence="2" key="2">
    <citation type="journal article" date="2010" name="Nature">
        <title>Comparative genomics reveals mobile pathogenicity chromosomes in Fusarium.</title>
        <authorList>
            <person name="Ma L.J."/>
            <person name="van der Does H.C."/>
            <person name="Borkovich K.A."/>
            <person name="Coleman J.J."/>
            <person name="Daboussi M.J."/>
            <person name="Di Pietro A."/>
            <person name="Dufresne M."/>
            <person name="Freitag M."/>
            <person name="Grabherr M."/>
            <person name="Henrissat B."/>
            <person name="Houterman P.M."/>
            <person name="Kang S."/>
            <person name="Shim W.B."/>
            <person name="Woloshuk C."/>
            <person name="Xie X."/>
            <person name="Xu J.R."/>
            <person name="Antoniw J."/>
            <person name="Baker S.E."/>
            <person name="Bluhm B.H."/>
            <person name="Breakspear A."/>
            <person name="Brown D.W."/>
            <person name="Butchko R.A."/>
            <person name="Chapman S."/>
            <person name="Coulson R."/>
            <person name="Coutinho P.M."/>
            <person name="Danchin E.G."/>
            <person name="Diener A."/>
            <person name="Gale L.R."/>
            <person name="Gardiner D.M."/>
            <person name="Goff S."/>
            <person name="Hammond-Kosack K.E."/>
            <person name="Hilburn K."/>
            <person name="Hua-Van A."/>
            <person name="Jonkers W."/>
            <person name="Kazan K."/>
            <person name="Kodira C.D."/>
            <person name="Koehrsen M."/>
            <person name="Kumar L."/>
            <person name="Lee Y.H."/>
            <person name="Li L."/>
            <person name="Manners J.M."/>
            <person name="Miranda-Saavedra D."/>
            <person name="Mukherjee M."/>
            <person name="Park G."/>
            <person name="Park J."/>
            <person name="Park S.Y."/>
            <person name="Proctor R.H."/>
            <person name="Regev A."/>
            <person name="Ruiz-Roldan M.C."/>
            <person name="Sain D."/>
            <person name="Sakthikumar S."/>
            <person name="Sykes S."/>
            <person name="Schwartz D.C."/>
            <person name="Turgeon B.G."/>
            <person name="Wapinski I."/>
            <person name="Yoder O."/>
            <person name="Young S."/>
            <person name="Zeng Q."/>
            <person name="Zhou S."/>
            <person name="Galagan J."/>
            <person name="Cuomo C.A."/>
            <person name="Kistler H.C."/>
            <person name="Rep M."/>
        </authorList>
    </citation>
    <scope>NUCLEOTIDE SEQUENCE [LARGE SCALE GENOMIC DNA]</scope>
    <source>
        <strain evidence="2">4287</strain>
    </source>
</reference>
<keyword evidence="1" id="KW-0732">Signal</keyword>
<dbReference type="KEGG" id="fox:FOXG_18819"/>
<proteinExistence type="predicted"/>
<organism evidence="2 3">
    <name type="scientific">Fusarium oxysporum f. sp. lycopersici (strain 4287 / CBS 123668 / FGSC 9935 / NRRL 34936)</name>
    <name type="common">Fusarium vascular wilt of tomato</name>
    <dbReference type="NCBI Taxonomy" id="426428"/>
    <lineage>
        <taxon>Eukaryota</taxon>
        <taxon>Fungi</taxon>
        <taxon>Dikarya</taxon>
        <taxon>Ascomycota</taxon>
        <taxon>Pezizomycotina</taxon>
        <taxon>Sordariomycetes</taxon>
        <taxon>Hypocreomycetidae</taxon>
        <taxon>Hypocreales</taxon>
        <taxon>Nectriaceae</taxon>
        <taxon>Fusarium</taxon>
        <taxon>Fusarium oxysporum species complex</taxon>
    </lineage>
</organism>
<evidence type="ECO:0000256" key="1">
    <source>
        <dbReference type="SAM" id="SignalP"/>
    </source>
</evidence>
<reference evidence="2" key="1">
    <citation type="submission" date="2007-04" db="EMBL/GenBank/DDBJ databases">
        <authorList>
            <consortium name="The Broad Institute Genome Sequencing Platform"/>
            <person name="Birren B."/>
            <person name="Lander E."/>
            <person name="Galagan J."/>
            <person name="Nusbaum C."/>
            <person name="Devon K."/>
            <person name="Ma L.-J."/>
            <person name="Jaffe D."/>
            <person name="Butler J."/>
            <person name="Alvarez P."/>
            <person name="Gnerre S."/>
            <person name="Grabherr M."/>
            <person name="Kleber M."/>
            <person name="Mauceli E."/>
            <person name="Brockman W."/>
            <person name="MacCallum I.A."/>
            <person name="Young S."/>
            <person name="LaButti K."/>
            <person name="DeCaprio D."/>
            <person name="Crawford M."/>
            <person name="Koehrsen M."/>
            <person name="Engels R."/>
            <person name="Montgomery P."/>
            <person name="Pearson M."/>
            <person name="Howarth C."/>
            <person name="Larson L."/>
            <person name="White J."/>
            <person name="O'Leary S."/>
            <person name="Kodira C."/>
            <person name="Zeng Q."/>
            <person name="Yandava C."/>
            <person name="Alvarado L."/>
            <person name="Kistler C."/>
            <person name="Shim W.-B."/>
            <person name="Kang S."/>
            <person name="Woloshuk C."/>
        </authorList>
    </citation>
    <scope>NUCLEOTIDE SEQUENCE</scope>
    <source>
        <strain evidence="2">4287</strain>
    </source>
</reference>
<evidence type="ECO:0000313" key="2">
    <source>
        <dbReference type="EMBL" id="KNB01042.1"/>
    </source>
</evidence>
<evidence type="ECO:0008006" key="4">
    <source>
        <dbReference type="Google" id="ProtNLM"/>
    </source>
</evidence>
<name>A0A0J9WJX5_FUSO4</name>
<dbReference type="AlphaFoldDB" id="A0A0J9WJX5"/>
<dbReference type="VEuPathDB" id="FungiDB:FOXG_18819"/>
<gene>
    <name evidence="2" type="ORF">FOXG_18819</name>
</gene>
<dbReference type="EMBL" id="DS231699">
    <property type="protein sequence ID" value="KNB01042.1"/>
    <property type="molecule type" value="Genomic_DNA"/>
</dbReference>
<dbReference type="OrthoDB" id="10269387at2759"/>
<sequence length="149" mass="17191">MKFFCLFVLRVNITINLTTMRQHIPLAANHATWPRNSIWNPAPKTTINSRLTVADRLPGTVLESLDSVHFFTFGSFSWPVFALISCPAFYKEPRLDMDNHRWSAPNFNLEAHGYIVKAAQFCKLFPARRCRLRDFDKLHTSTHKNEAVA</sequence>
<dbReference type="RefSeq" id="XP_018239087.1">
    <property type="nucleotide sequence ID" value="XM_018398954.1"/>
</dbReference>
<evidence type="ECO:0000313" key="3">
    <source>
        <dbReference type="Proteomes" id="UP000009097"/>
    </source>
</evidence>
<feature type="signal peptide" evidence="1">
    <location>
        <begin position="1"/>
        <end position="20"/>
    </location>
</feature>
<accession>A0A0J9WJX5</accession>
<dbReference type="GeneID" id="28959525"/>
<protein>
    <recommendedName>
        <fullName evidence="4">Secreted protein</fullName>
    </recommendedName>
</protein>